<feature type="region of interest" description="Disordered" evidence="1">
    <location>
        <begin position="31"/>
        <end position="50"/>
    </location>
</feature>
<comment type="caution">
    <text evidence="2">The sequence shown here is derived from an EMBL/GenBank/DDBJ whole genome shotgun (WGS) entry which is preliminary data.</text>
</comment>
<name>A0ABN0UJ36_9PSEU</name>
<protein>
    <submittedName>
        <fullName evidence="2">Uncharacterized protein</fullName>
    </submittedName>
</protein>
<dbReference type="EMBL" id="BAAABU010000020">
    <property type="protein sequence ID" value="GAA0252288.1"/>
    <property type="molecule type" value="Genomic_DNA"/>
</dbReference>
<evidence type="ECO:0000256" key="1">
    <source>
        <dbReference type="SAM" id="MobiDB-lite"/>
    </source>
</evidence>
<dbReference type="Proteomes" id="UP001500416">
    <property type="component" value="Unassembled WGS sequence"/>
</dbReference>
<reference evidence="2 3" key="1">
    <citation type="journal article" date="2019" name="Int. J. Syst. Evol. Microbiol.">
        <title>The Global Catalogue of Microorganisms (GCM) 10K type strain sequencing project: providing services to taxonomists for standard genome sequencing and annotation.</title>
        <authorList>
            <consortium name="The Broad Institute Genomics Platform"/>
            <consortium name="The Broad Institute Genome Sequencing Center for Infectious Disease"/>
            <person name="Wu L."/>
            <person name="Ma J."/>
        </authorList>
    </citation>
    <scope>NUCLEOTIDE SEQUENCE [LARGE SCALE GENOMIC DNA]</scope>
    <source>
        <strain evidence="2 3">JCM 3380</strain>
    </source>
</reference>
<evidence type="ECO:0000313" key="2">
    <source>
        <dbReference type="EMBL" id="GAA0252288.1"/>
    </source>
</evidence>
<organism evidence="2 3">
    <name type="scientific">Saccharothrix mutabilis subsp. mutabilis</name>
    <dbReference type="NCBI Taxonomy" id="66855"/>
    <lineage>
        <taxon>Bacteria</taxon>
        <taxon>Bacillati</taxon>
        <taxon>Actinomycetota</taxon>
        <taxon>Actinomycetes</taxon>
        <taxon>Pseudonocardiales</taxon>
        <taxon>Pseudonocardiaceae</taxon>
        <taxon>Saccharothrix</taxon>
    </lineage>
</organism>
<proteinExistence type="predicted"/>
<gene>
    <name evidence="2" type="ORF">GCM10010492_60980</name>
</gene>
<evidence type="ECO:0000313" key="3">
    <source>
        <dbReference type="Proteomes" id="UP001500416"/>
    </source>
</evidence>
<keyword evidence="3" id="KW-1185">Reference proteome</keyword>
<accession>A0ABN0UJ36</accession>
<sequence>MRDGKVLAHGTPEEVLTEPMLDEVFGLAAKVIPDPVSGPPGDPDQRPPRT</sequence>